<proteinExistence type="predicted"/>
<evidence type="ECO:0000313" key="2">
    <source>
        <dbReference type="EMBL" id="KAK3946070.1"/>
    </source>
</evidence>
<feature type="region of interest" description="Disordered" evidence="1">
    <location>
        <begin position="82"/>
        <end position="105"/>
    </location>
</feature>
<comment type="caution">
    <text evidence="2">The sequence shown here is derived from an EMBL/GenBank/DDBJ whole genome shotgun (WGS) entry which is preliminary data.</text>
</comment>
<evidence type="ECO:0000313" key="3">
    <source>
        <dbReference type="Proteomes" id="UP001303473"/>
    </source>
</evidence>
<gene>
    <name evidence="2" type="ORF">QBC46DRAFT_370752</name>
</gene>
<keyword evidence="3" id="KW-1185">Reference proteome</keyword>
<organism evidence="2 3">
    <name type="scientific">Diplogelasinospora grovesii</name>
    <dbReference type="NCBI Taxonomy" id="303347"/>
    <lineage>
        <taxon>Eukaryota</taxon>
        <taxon>Fungi</taxon>
        <taxon>Dikarya</taxon>
        <taxon>Ascomycota</taxon>
        <taxon>Pezizomycotina</taxon>
        <taxon>Sordariomycetes</taxon>
        <taxon>Sordariomycetidae</taxon>
        <taxon>Sordariales</taxon>
        <taxon>Diplogelasinosporaceae</taxon>
        <taxon>Diplogelasinospora</taxon>
    </lineage>
</organism>
<accession>A0AAN6SA40</accession>
<feature type="compositionally biased region" description="Basic residues" evidence="1">
    <location>
        <begin position="82"/>
        <end position="92"/>
    </location>
</feature>
<dbReference type="AlphaFoldDB" id="A0AAN6SA40"/>
<dbReference type="EMBL" id="MU853753">
    <property type="protein sequence ID" value="KAK3946070.1"/>
    <property type="molecule type" value="Genomic_DNA"/>
</dbReference>
<name>A0AAN6SA40_9PEZI</name>
<reference evidence="3" key="1">
    <citation type="journal article" date="2023" name="Mol. Phylogenet. Evol.">
        <title>Genome-scale phylogeny and comparative genomics of the fungal order Sordariales.</title>
        <authorList>
            <person name="Hensen N."/>
            <person name="Bonometti L."/>
            <person name="Westerberg I."/>
            <person name="Brannstrom I.O."/>
            <person name="Guillou S."/>
            <person name="Cros-Aarteil S."/>
            <person name="Calhoun S."/>
            <person name="Haridas S."/>
            <person name="Kuo A."/>
            <person name="Mondo S."/>
            <person name="Pangilinan J."/>
            <person name="Riley R."/>
            <person name="LaButti K."/>
            <person name="Andreopoulos B."/>
            <person name="Lipzen A."/>
            <person name="Chen C."/>
            <person name="Yan M."/>
            <person name="Daum C."/>
            <person name="Ng V."/>
            <person name="Clum A."/>
            <person name="Steindorff A."/>
            <person name="Ohm R.A."/>
            <person name="Martin F."/>
            <person name="Silar P."/>
            <person name="Natvig D.O."/>
            <person name="Lalanne C."/>
            <person name="Gautier V."/>
            <person name="Ament-Velasquez S.L."/>
            <person name="Kruys A."/>
            <person name="Hutchinson M.I."/>
            <person name="Powell A.J."/>
            <person name="Barry K."/>
            <person name="Miller A.N."/>
            <person name="Grigoriev I.V."/>
            <person name="Debuchy R."/>
            <person name="Gladieux P."/>
            <person name="Hiltunen Thoren M."/>
            <person name="Johannesson H."/>
        </authorList>
    </citation>
    <scope>NUCLEOTIDE SEQUENCE [LARGE SCALE GENOMIC DNA]</scope>
    <source>
        <strain evidence="3">CBS 340.73</strain>
    </source>
</reference>
<dbReference type="Proteomes" id="UP001303473">
    <property type="component" value="Unassembled WGS sequence"/>
</dbReference>
<sequence length="105" mass="11822">MMFARAISRWRQRLALPLLLLVRTCSLYPVLTPSRAAISIAINLIRTVASILYRLPESGAFTVADESVKLGAFIKRASLRPNHKSARARRREGRALSSLPEERCF</sequence>
<evidence type="ECO:0000256" key="1">
    <source>
        <dbReference type="SAM" id="MobiDB-lite"/>
    </source>
</evidence>
<protein>
    <submittedName>
        <fullName evidence="2">Uncharacterized protein</fullName>
    </submittedName>
</protein>